<dbReference type="GO" id="GO:0004222">
    <property type="term" value="F:metalloendopeptidase activity"/>
    <property type="evidence" value="ECO:0007669"/>
    <property type="project" value="InterPro"/>
</dbReference>
<dbReference type="CDD" id="cd04269">
    <property type="entry name" value="ZnMc_adamalysin_II_like"/>
    <property type="match status" value="1"/>
</dbReference>
<dbReference type="InterPro" id="IPR000742">
    <property type="entry name" value="EGF"/>
</dbReference>
<dbReference type="SMART" id="SM00050">
    <property type="entry name" value="DISIN"/>
    <property type="match status" value="1"/>
</dbReference>
<dbReference type="PROSITE" id="PS50214">
    <property type="entry name" value="DISINTEGRIN_2"/>
    <property type="match status" value="1"/>
</dbReference>
<dbReference type="PANTHER" id="PTHR11905:SF140">
    <property type="entry name" value="A DISINTEGRIN AND METALLOPEPTIDASE DOMAIN 6-RELATED"/>
    <property type="match status" value="1"/>
</dbReference>
<dbReference type="GO" id="GO:0009897">
    <property type="term" value="C:external side of plasma membrane"/>
    <property type="evidence" value="ECO:0007669"/>
    <property type="project" value="TreeGrafter"/>
</dbReference>
<dbReference type="Pfam" id="PF08516">
    <property type="entry name" value="ADAM_CR"/>
    <property type="match status" value="1"/>
</dbReference>
<organism evidence="13 14">
    <name type="scientific">Cercocebus atys</name>
    <name type="common">Sooty mangabey</name>
    <name type="synonym">Cercocebus torquatus atys</name>
    <dbReference type="NCBI Taxonomy" id="9531"/>
    <lineage>
        <taxon>Eukaryota</taxon>
        <taxon>Metazoa</taxon>
        <taxon>Chordata</taxon>
        <taxon>Craniata</taxon>
        <taxon>Vertebrata</taxon>
        <taxon>Euteleostomi</taxon>
        <taxon>Mammalia</taxon>
        <taxon>Eutheria</taxon>
        <taxon>Euarchontoglires</taxon>
        <taxon>Primates</taxon>
        <taxon>Haplorrhini</taxon>
        <taxon>Catarrhini</taxon>
        <taxon>Cercopithecidae</taxon>
        <taxon>Cercopithecinae</taxon>
        <taxon>Cercocebus</taxon>
    </lineage>
</organism>
<dbReference type="KEGG" id="caty:105574041"/>
<feature type="domain" description="Disintegrin" evidence="11">
    <location>
        <begin position="404"/>
        <end position="490"/>
    </location>
</feature>
<comment type="subcellular location">
    <subcellularLocation>
        <location evidence="1">Membrane</location>
        <topology evidence="1">Single-pass type I membrane protein</topology>
    </subcellularLocation>
</comment>
<evidence type="ECO:0000256" key="8">
    <source>
        <dbReference type="PROSITE-ProRule" id="PRU00276"/>
    </source>
</evidence>
<evidence type="ECO:0000256" key="9">
    <source>
        <dbReference type="SAM" id="Phobius"/>
    </source>
</evidence>
<name>A0A2K5NSX9_CERAT</name>
<dbReference type="InterPro" id="IPR001762">
    <property type="entry name" value="Disintegrin_dom"/>
</dbReference>
<dbReference type="InterPro" id="IPR024079">
    <property type="entry name" value="MetalloPept_cat_dom_sf"/>
</dbReference>
<evidence type="ECO:0000256" key="6">
    <source>
        <dbReference type="ARBA" id="ARBA00023180"/>
    </source>
</evidence>
<dbReference type="PROSITE" id="PS01186">
    <property type="entry name" value="EGF_2"/>
    <property type="match status" value="1"/>
</dbReference>
<dbReference type="STRING" id="9531.ENSCATP00000040446"/>
<evidence type="ECO:0000313" key="13">
    <source>
        <dbReference type="Ensembl" id="ENSCATP00000040446.1"/>
    </source>
</evidence>
<evidence type="ECO:0000256" key="2">
    <source>
        <dbReference type="ARBA" id="ARBA00022692"/>
    </source>
</evidence>
<dbReference type="Pfam" id="PF01562">
    <property type="entry name" value="Pep_M12B_propep"/>
    <property type="match status" value="1"/>
</dbReference>
<evidence type="ECO:0000256" key="4">
    <source>
        <dbReference type="ARBA" id="ARBA00023136"/>
    </source>
</evidence>
<feature type="domain" description="Peptidase M12B" evidence="12">
    <location>
        <begin position="205"/>
        <end position="381"/>
    </location>
</feature>
<reference evidence="13" key="1">
    <citation type="submission" date="2025-08" db="UniProtKB">
        <authorList>
            <consortium name="Ensembl"/>
        </authorList>
    </citation>
    <scope>IDENTIFICATION</scope>
</reference>
<dbReference type="Gene3D" id="3.40.390.10">
    <property type="entry name" value="Collagenase (Catalytic Domain)"/>
    <property type="match status" value="1"/>
</dbReference>
<dbReference type="GeneTree" id="ENSGT00940000162296"/>
<dbReference type="PANTHER" id="PTHR11905">
    <property type="entry name" value="ADAM A DISINTEGRIN AND METALLOPROTEASE DOMAIN"/>
    <property type="match status" value="1"/>
</dbReference>
<evidence type="ECO:0000313" key="14">
    <source>
        <dbReference type="Proteomes" id="UP000233060"/>
    </source>
</evidence>
<evidence type="ECO:0000256" key="3">
    <source>
        <dbReference type="ARBA" id="ARBA00022989"/>
    </source>
</evidence>
<feature type="signal peptide" evidence="10">
    <location>
        <begin position="1"/>
        <end position="28"/>
    </location>
</feature>
<keyword evidence="10" id="KW-0732">Signal</keyword>
<dbReference type="Pfam" id="PF01421">
    <property type="entry name" value="Reprolysin"/>
    <property type="match status" value="1"/>
</dbReference>
<dbReference type="Ensembl" id="ENSCATT00000064781.1">
    <property type="protein sequence ID" value="ENSCATP00000040446.1"/>
    <property type="gene ID" value="ENSCATG00000042823.1"/>
</dbReference>
<dbReference type="SUPFAM" id="SSF57552">
    <property type="entry name" value="Blood coagulation inhibitor (disintegrin)"/>
    <property type="match status" value="1"/>
</dbReference>
<feature type="disulfide bond" evidence="7">
    <location>
        <begin position="462"/>
        <end position="482"/>
    </location>
</feature>
<dbReference type="Pfam" id="PF00200">
    <property type="entry name" value="Disintegrin"/>
    <property type="match status" value="1"/>
</dbReference>
<dbReference type="Gene3D" id="4.10.70.10">
    <property type="entry name" value="Disintegrin domain"/>
    <property type="match status" value="1"/>
</dbReference>
<evidence type="ECO:0000256" key="1">
    <source>
        <dbReference type="ARBA" id="ARBA00004479"/>
    </source>
</evidence>
<keyword evidence="6" id="KW-0325">Glycoprotein</keyword>
<dbReference type="FunFam" id="4.10.70.10:FF:000001">
    <property type="entry name" value="Disintegrin and metalloproteinase domain-containing protein 22"/>
    <property type="match status" value="1"/>
</dbReference>
<protein>
    <submittedName>
        <fullName evidence="13">Uncharacterized protein</fullName>
    </submittedName>
</protein>
<dbReference type="PROSITE" id="PS00427">
    <property type="entry name" value="DISINTEGRIN_1"/>
    <property type="match status" value="1"/>
</dbReference>
<sequence>MRPAEAPVTLRAPVLLLGLWALLAPVWCSQGRPLWHYASSEVVIPRKETHHGKGVQFPGWLSYSLRFGGQRHVVHMRRKHLLWPRHLLMTTQDDQGALQVDDPYIPPDCYYLGYLEEVPLSMVTVDTCYGGLRGIMKLDDLAYEIKPLQDSRRFEHVVSQIVAEPNATGPTFRDGDNEETDPLFSEANDSMNPRLSTLLYSSHRGNIKGHVQCSNTYYRIYGNITTCYTAVVQMFSVIDSIVQNIDLRYYIYLLTIYNVRDPAPVNQYGVNSAMFTYFKRTFFDTFRVHSSTLLIRDAPHESNYEPQRYSFCTHLGLLHIGSLGRHYLLVAVITTQTLMRSMGVEYDDNYCTCQRRAFCIMQRYPGITDAFSNCSYGHAQNCFVNSSQCVFEALAPVHNESITMVRCGNLIVEGREECDCGSFKQCYASRCCRSDCRLTPGSICHLGDCCTNCSFSTQGTLCRPIQNICDLPEYCPGTTLTCPSNVYLQDGTPCTEEGYCYHGNCTDRNVLCKAIFGVSAEDAPADCYDINLESHRFGHCTREQTALSYEACVGIDKFCGRLQCTNVTHLPRLQEHVSFHHSIRRGFQCFGLDEHRATGTTDVGRVIDGTPCSRGMACNNTQCNVAITSLNYDCYPQKCSYKGVCNNRRNCHCHIGWDPPRCLRRGIGGSVDSGPPPRRTRSVKQSHQAVLYLRVVFGRIYTFIIALLFGMATNVRTIRTTAVKEVTATDPE</sequence>
<dbReference type="GO" id="GO:0006508">
    <property type="term" value="P:proteolysis"/>
    <property type="evidence" value="ECO:0007669"/>
    <property type="project" value="InterPro"/>
</dbReference>
<evidence type="ECO:0000256" key="7">
    <source>
        <dbReference type="PROSITE-ProRule" id="PRU00068"/>
    </source>
</evidence>
<dbReference type="PROSITE" id="PS50215">
    <property type="entry name" value="ADAM_MEPRO"/>
    <property type="match status" value="1"/>
</dbReference>
<accession>A0A2K5NSX9</accession>
<proteinExistence type="predicted"/>
<dbReference type="OrthoDB" id="5951731at2759"/>
<evidence type="ECO:0000256" key="10">
    <source>
        <dbReference type="SAM" id="SignalP"/>
    </source>
</evidence>
<dbReference type="SUPFAM" id="SSF55486">
    <property type="entry name" value="Metalloproteases ('zincins'), catalytic domain"/>
    <property type="match status" value="1"/>
</dbReference>
<dbReference type="InterPro" id="IPR018358">
    <property type="entry name" value="Disintegrin_CS"/>
</dbReference>
<feature type="transmembrane region" description="Helical" evidence="9">
    <location>
        <begin position="689"/>
        <end position="709"/>
    </location>
</feature>
<feature type="chain" id="PRO_5014439581" evidence="10">
    <location>
        <begin position="29"/>
        <end position="732"/>
    </location>
</feature>
<dbReference type="Proteomes" id="UP000233060">
    <property type="component" value="Unassembled WGS sequence"/>
</dbReference>
<keyword evidence="5 7" id="KW-1015">Disulfide bond</keyword>
<evidence type="ECO:0000256" key="5">
    <source>
        <dbReference type="ARBA" id="ARBA00023157"/>
    </source>
</evidence>
<comment type="caution">
    <text evidence="8">Lacks conserved residue(s) required for the propagation of feature annotation.</text>
</comment>
<dbReference type="AlphaFoldDB" id="A0A2K5NSX9"/>
<dbReference type="InterPro" id="IPR006586">
    <property type="entry name" value="ADAM_Cys-rich"/>
</dbReference>
<dbReference type="SMART" id="SM00608">
    <property type="entry name" value="ACR"/>
    <property type="match status" value="1"/>
</dbReference>
<dbReference type="InterPro" id="IPR001590">
    <property type="entry name" value="Peptidase_M12B"/>
</dbReference>
<dbReference type="InterPro" id="IPR034027">
    <property type="entry name" value="Reprolysin_adamalysin"/>
</dbReference>
<keyword evidence="4 9" id="KW-0472">Membrane</keyword>
<dbReference type="GO" id="GO:0008584">
    <property type="term" value="P:male gonad development"/>
    <property type="evidence" value="ECO:0007669"/>
    <property type="project" value="TreeGrafter"/>
</dbReference>
<reference evidence="13" key="2">
    <citation type="submission" date="2025-09" db="UniProtKB">
        <authorList>
            <consortium name="Ensembl"/>
        </authorList>
    </citation>
    <scope>IDENTIFICATION</scope>
</reference>
<keyword evidence="3 9" id="KW-1133">Transmembrane helix</keyword>
<dbReference type="InterPro" id="IPR002870">
    <property type="entry name" value="Peptidase_M12B_N"/>
</dbReference>
<keyword evidence="2 9" id="KW-0812">Transmembrane</keyword>
<evidence type="ECO:0000259" key="12">
    <source>
        <dbReference type="PROSITE" id="PS50215"/>
    </source>
</evidence>
<keyword evidence="14" id="KW-1185">Reference proteome</keyword>
<dbReference type="InterPro" id="IPR036436">
    <property type="entry name" value="Disintegrin_dom_sf"/>
</dbReference>
<evidence type="ECO:0000259" key="11">
    <source>
        <dbReference type="PROSITE" id="PS50214"/>
    </source>
</evidence>
<dbReference type="RefSeq" id="XP_011889968.1">
    <property type="nucleotide sequence ID" value="XM_012034578.1"/>
</dbReference>
<dbReference type="GeneID" id="105574041"/>
<dbReference type="OMA" id="RAFCIMQ"/>
<dbReference type="GO" id="GO:1990913">
    <property type="term" value="C:sperm head plasma membrane"/>
    <property type="evidence" value="ECO:0007669"/>
    <property type="project" value="TreeGrafter"/>
</dbReference>